<name>A0A7C3SM63_THEPE</name>
<accession>A0A7C3SM63</accession>
<dbReference type="Gene3D" id="1.10.10.10">
    <property type="entry name" value="Winged helix-like DNA-binding domain superfamily/Winged helix DNA-binding domain"/>
    <property type="match status" value="1"/>
</dbReference>
<dbReference type="EMBL" id="DTIB01000134">
    <property type="protein sequence ID" value="HGB25892.1"/>
    <property type="molecule type" value="Genomic_DNA"/>
</dbReference>
<dbReference type="Pfam" id="PF13412">
    <property type="entry name" value="HTH_24"/>
    <property type="match status" value="1"/>
</dbReference>
<gene>
    <name evidence="1" type="ORF">ENV88_07750</name>
</gene>
<comment type="caution">
    <text evidence="1">The sequence shown here is derived from an EMBL/GenBank/DDBJ whole genome shotgun (WGS) entry which is preliminary data.</text>
</comment>
<dbReference type="InterPro" id="IPR036390">
    <property type="entry name" value="WH_DNA-bd_sf"/>
</dbReference>
<proteinExistence type="predicted"/>
<evidence type="ECO:0000313" key="1">
    <source>
        <dbReference type="EMBL" id="HGB25892.1"/>
    </source>
</evidence>
<protein>
    <submittedName>
        <fullName evidence="1">Winged helix-turn-helix transcriptional regulator</fullName>
    </submittedName>
</protein>
<reference evidence="1" key="1">
    <citation type="journal article" date="2020" name="mSystems">
        <title>Genome- and Community-Level Interaction Insights into Carbon Utilization and Element Cycling Functions of Hydrothermarchaeota in Hydrothermal Sediment.</title>
        <authorList>
            <person name="Zhou Z."/>
            <person name="Liu Y."/>
            <person name="Xu W."/>
            <person name="Pan J."/>
            <person name="Luo Z.H."/>
            <person name="Li M."/>
        </authorList>
    </citation>
    <scope>NUCLEOTIDE SEQUENCE [LARGE SCALE GENOMIC DNA]</scope>
    <source>
        <strain evidence="1">SpSt-8</strain>
    </source>
</reference>
<dbReference type="SUPFAM" id="SSF46785">
    <property type="entry name" value="Winged helix' DNA-binding domain"/>
    <property type="match status" value="1"/>
</dbReference>
<dbReference type="InterPro" id="IPR036388">
    <property type="entry name" value="WH-like_DNA-bd_sf"/>
</dbReference>
<dbReference type="AlphaFoldDB" id="A0A7C3SM63"/>
<sequence length="44" mass="5262">MFQSELGAKLNLPTTTLWRRLRRLQELGYVVIERRSGRNYVRLA</sequence>
<organism evidence="1">
    <name type="scientific">Thermofilum pendens</name>
    <dbReference type="NCBI Taxonomy" id="2269"/>
    <lineage>
        <taxon>Archaea</taxon>
        <taxon>Thermoproteota</taxon>
        <taxon>Thermoprotei</taxon>
        <taxon>Thermofilales</taxon>
        <taxon>Thermofilaceae</taxon>
        <taxon>Thermofilum</taxon>
    </lineage>
</organism>